<dbReference type="InParanoid" id="Q8TQ64"/>
<dbReference type="HOGENOM" id="CLU_2662283_0_0_2"/>
<sequence length="75" mass="8699">MGAASGLKKYFNLFLKNNCFRPEFKTPRKFPISFDLKYNSCVESGVESRLGKIKSEVRLWNYGKPFFSITQAPNR</sequence>
<dbReference type="EnsemblBacteria" id="AAM05095">
    <property type="protein sequence ID" value="AAM05095"/>
    <property type="gene ID" value="MA_1688"/>
</dbReference>
<name>Q8TQ64_METAC</name>
<gene>
    <name evidence="1" type="ordered locus">MA_1688</name>
</gene>
<dbReference type="EMBL" id="AE010299">
    <property type="protein sequence ID" value="AAM05095.1"/>
    <property type="molecule type" value="Genomic_DNA"/>
</dbReference>
<organism evidence="1 2">
    <name type="scientific">Methanosarcina acetivorans (strain ATCC 35395 / DSM 2834 / JCM 12185 / C2A)</name>
    <dbReference type="NCBI Taxonomy" id="188937"/>
    <lineage>
        <taxon>Archaea</taxon>
        <taxon>Methanobacteriati</taxon>
        <taxon>Methanobacteriota</taxon>
        <taxon>Stenosarchaea group</taxon>
        <taxon>Methanomicrobia</taxon>
        <taxon>Methanosarcinales</taxon>
        <taxon>Methanosarcinaceae</taxon>
        <taxon>Methanosarcina</taxon>
    </lineage>
</organism>
<dbReference type="KEGG" id="mac:MA_1688"/>
<proteinExistence type="predicted"/>
<protein>
    <submittedName>
        <fullName evidence="1">Uncharacterized protein</fullName>
    </submittedName>
</protein>
<evidence type="ECO:0000313" key="1">
    <source>
        <dbReference type="EMBL" id="AAM05095.1"/>
    </source>
</evidence>
<accession>Q8TQ64</accession>
<reference evidence="1 2" key="1">
    <citation type="journal article" date="2002" name="Genome Res.">
        <title>The genome of Methanosarcina acetivorans reveals extensive metabolic and physiological diversity.</title>
        <authorList>
            <person name="Galagan J.E."/>
            <person name="Nusbaum C."/>
            <person name="Roy A."/>
            <person name="Endrizzi M.G."/>
            <person name="Macdonald P."/>
            <person name="FitzHugh W."/>
            <person name="Calvo S."/>
            <person name="Engels R."/>
            <person name="Smirnov S."/>
            <person name="Atnoor D."/>
            <person name="Brown A."/>
            <person name="Allen N."/>
            <person name="Naylor J."/>
            <person name="Stange-Thomann N."/>
            <person name="DeArellano K."/>
            <person name="Johnson R."/>
            <person name="Linton L."/>
            <person name="McEwan P."/>
            <person name="McKernan K."/>
            <person name="Talamas J."/>
            <person name="Tirrell A."/>
            <person name="Ye W."/>
            <person name="Zimmer A."/>
            <person name="Barber R.D."/>
            <person name="Cann I."/>
            <person name="Graham D.E."/>
            <person name="Grahame D.A."/>
            <person name="Guss A."/>
            <person name="Hedderich R."/>
            <person name="Ingram-Smith C."/>
            <person name="Kuettner C.H."/>
            <person name="Krzycki J.A."/>
            <person name="Leigh J.A."/>
            <person name="Li W."/>
            <person name="Liu J."/>
            <person name="Mukhopadhyay B."/>
            <person name="Reeve J.N."/>
            <person name="Smith K."/>
            <person name="Springer T.A."/>
            <person name="Umayam L.A."/>
            <person name="White O."/>
            <person name="White R.H."/>
            <person name="de Macario E.C."/>
            <person name="Ferry J.G."/>
            <person name="Jarrell K.F."/>
            <person name="Jing H."/>
            <person name="Macario A.J.L."/>
            <person name="Paulsen I."/>
            <person name="Pritchett M."/>
            <person name="Sowers K.R."/>
            <person name="Swanson R.V."/>
            <person name="Zinder S.H."/>
            <person name="Lander E."/>
            <person name="Metcalf W.W."/>
            <person name="Birren B."/>
        </authorList>
    </citation>
    <scope>NUCLEOTIDE SEQUENCE [LARGE SCALE GENOMIC DNA]</scope>
    <source>
        <strain evidence="2">ATCC 35395 / DSM 2834 / JCM 12185 / C2A</strain>
    </source>
</reference>
<dbReference type="Proteomes" id="UP000002487">
    <property type="component" value="Chromosome"/>
</dbReference>
<keyword evidence="2" id="KW-1185">Reference proteome</keyword>
<dbReference type="AlphaFoldDB" id="Q8TQ64"/>
<evidence type="ECO:0000313" key="2">
    <source>
        <dbReference type="Proteomes" id="UP000002487"/>
    </source>
</evidence>